<protein>
    <submittedName>
        <fullName evidence="1">Uncharacterized protein</fullName>
    </submittedName>
</protein>
<dbReference type="AlphaFoldDB" id="A0AAW1VLE3"/>
<organism evidence="1 2">
    <name type="scientific">Rubus argutus</name>
    <name type="common">Southern blackberry</name>
    <dbReference type="NCBI Taxonomy" id="59490"/>
    <lineage>
        <taxon>Eukaryota</taxon>
        <taxon>Viridiplantae</taxon>
        <taxon>Streptophyta</taxon>
        <taxon>Embryophyta</taxon>
        <taxon>Tracheophyta</taxon>
        <taxon>Spermatophyta</taxon>
        <taxon>Magnoliopsida</taxon>
        <taxon>eudicotyledons</taxon>
        <taxon>Gunneridae</taxon>
        <taxon>Pentapetalae</taxon>
        <taxon>rosids</taxon>
        <taxon>fabids</taxon>
        <taxon>Rosales</taxon>
        <taxon>Rosaceae</taxon>
        <taxon>Rosoideae</taxon>
        <taxon>Rosoideae incertae sedis</taxon>
        <taxon>Rubus</taxon>
    </lineage>
</organism>
<evidence type="ECO:0000313" key="2">
    <source>
        <dbReference type="Proteomes" id="UP001457282"/>
    </source>
</evidence>
<reference evidence="1 2" key="1">
    <citation type="journal article" date="2023" name="G3 (Bethesda)">
        <title>A chromosome-length genome assembly and annotation of blackberry (Rubus argutus, cv. 'Hillquist').</title>
        <authorList>
            <person name="Bruna T."/>
            <person name="Aryal R."/>
            <person name="Dudchenko O."/>
            <person name="Sargent D.J."/>
            <person name="Mead D."/>
            <person name="Buti M."/>
            <person name="Cavallini A."/>
            <person name="Hytonen T."/>
            <person name="Andres J."/>
            <person name="Pham M."/>
            <person name="Weisz D."/>
            <person name="Mascagni F."/>
            <person name="Usai G."/>
            <person name="Natali L."/>
            <person name="Bassil N."/>
            <person name="Fernandez G.E."/>
            <person name="Lomsadze A."/>
            <person name="Armour M."/>
            <person name="Olukolu B."/>
            <person name="Poorten T."/>
            <person name="Britton C."/>
            <person name="Davik J."/>
            <person name="Ashrafi H."/>
            <person name="Aiden E.L."/>
            <person name="Borodovsky M."/>
            <person name="Worthington M."/>
        </authorList>
    </citation>
    <scope>NUCLEOTIDE SEQUENCE [LARGE SCALE GENOMIC DNA]</scope>
    <source>
        <strain evidence="1">PI 553951</strain>
    </source>
</reference>
<accession>A0AAW1VLE3</accession>
<keyword evidence="2" id="KW-1185">Reference proteome</keyword>
<proteinExistence type="predicted"/>
<dbReference type="Proteomes" id="UP001457282">
    <property type="component" value="Unassembled WGS sequence"/>
</dbReference>
<gene>
    <name evidence="1" type="ORF">M0R45_001790</name>
</gene>
<comment type="caution">
    <text evidence="1">The sequence shown here is derived from an EMBL/GenBank/DDBJ whole genome shotgun (WGS) entry which is preliminary data.</text>
</comment>
<sequence length="99" mass="11534">MNYPVEINFHQLEVVPAHNQPVTLLHLQFNPRWARTAQLATMRTPCSQPANQRGHIRTGLLCRHNHRSVAAQCPDTHHRCADAEEFKRPKPHHSRRPLR</sequence>
<name>A0AAW1VLE3_RUBAR</name>
<evidence type="ECO:0000313" key="1">
    <source>
        <dbReference type="EMBL" id="KAK9902285.1"/>
    </source>
</evidence>
<dbReference type="EMBL" id="JBEDUW010000268">
    <property type="protein sequence ID" value="KAK9902285.1"/>
    <property type="molecule type" value="Genomic_DNA"/>
</dbReference>